<dbReference type="Proteomes" id="UP000663881">
    <property type="component" value="Unassembled WGS sequence"/>
</dbReference>
<evidence type="ECO:0000256" key="6">
    <source>
        <dbReference type="ARBA" id="ARBA00023136"/>
    </source>
</evidence>
<feature type="transmembrane region" description="Helical" evidence="7">
    <location>
        <begin position="29"/>
        <end position="48"/>
    </location>
</feature>
<dbReference type="InterPro" id="IPR006153">
    <property type="entry name" value="Cation/H_exchanger_TM"/>
</dbReference>
<dbReference type="InterPro" id="IPR038770">
    <property type="entry name" value="Na+/solute_symporter_sf"/>
</dbReference>
<feature type="domain" description="Cation/H+ exchanger transmembrane" evidence="8">
    <location>
        <begin position="5"/>
        <end position="113"/>
    </location>
</feature>
<dbReference type="InterPro" id="IPR050794">
    <property type="entry name" value="CPA2_transporter"/>
</dbReference>
<feature type="transmembrane region" description="Helical" evidence="7">
    <location>
        <begin position="93"/>
        <end position="117"/>
    </location>
</feature>
<dbReference type="AlphaFoldDB" id="A0A820C774"/>
<dbReference type="PANTHER" id="PTHR32468">
    <property type="entry name" value="CATION/H + ANTIPORTER"/>
    <property type="match status" value="1"/>
</dbReference>
<sequence length="210" mass="24280">LIIVEFFLPLYFANSGLNTRLTLLNTGRIWWTLCVLIILASVAKIVPVTLATRLCTRKPWYYCTSMGILMNTRGIVQLIVLNIGVELNILSPVIFAMFVVMATVLTFSTSPILYLLYRRKHDPTILENSNNAQSLQLILEEENNRNDHQDDVPTVELESSLQRHILDDSTKMNNRRKGLHTSFDVRFNTSQSLLHSERYQSRRYSRMTLF</sequence>
<accession>A0A820C774</accession>
<evidence type="ECO:0000313" key="10">
    <source>
        <dbReference type="Proteomes" id="UP000663881"/>
    </source>
</evidence>
<evidence type="ECO:0000256" key="2">
    <source>
        <dbReference type="ARBA" id="ARBA00022448"/>
    </source>
</evidence>
<evidence type="ECO:0000313" key="9">
    <source>
        <dbReference type="EMBL" id="CAF4212969.1"/>
    </source>
</evidence>
<comment type="caution">
    <text evidence="9">The sequence shown here is derived from an EMBL/GenBank/DDBJ whole genome shotgun (WGS) entry which is preliminary data.</text>
</comment>
<gene>
    <name evidence="9" type="ORF">OKA104_LOCUS41621</name>
</gene>
<feature type="non-terminal residue" evidence="9">
    <location>
        <position position="210"/>
    </location>
</feature>
<keyword evidence="4 7" id="KW-1133">Transmembrane helix</keyword>
<keyword evidence="2" id="KW-0813">Transport</keyword>
<comment type="subcellular location">
    <subcellularLocation>
        <location evidence="1">Membrane</location>
        <topology evidence="1">Multi-pass membrane protein</topology>
    </subcellularLocation>
</comment>
<name>A0A820C774_9BILA</name>
<evidence type="ECO:0000256" key="5">
    <source>
        <dbReference type="ARBA" id="ARBA00023065"/>
    </source>
</evidence>
<proteinExistence type="predicted"/>
<dbReference type="GO" id="GO:0016020">
    <property type="term" value="C:membrane"/>
    <property type="evidence" value="ECO:0007669"/>
    <property type="project" value="UniProtKB-SubCell"/>
</dbReference>
<keyword evidence="5" id="KW-0406">Ion transport</keyword>
<keyword evidence="3 7" id="KW-0812">Transmembrane</keyword>
<evidence type="ECO:0000256" key="4">
    <source>
        <dbReference type="ARBA" id="ARBA00022989"/>
    </source>
</evidence>
<evidence type="ECO:0000256" key="1">
    <source>
        <dbReference type="ARBA" id="ARBA00004141"/>
    </source>
</evidence>
<evidence type="ECO:0000256" key="7">
    <source>
        <dbReference type="SAM" id="Phobius"/>
    </source>
</evidence>
<evidence type="ECO:0000256" key="3">
    <source>
        <dbReference type="ARBA" id="ARBA00022692"/>
    </source>
</evidence>
<evidence type="ECO:0000259" key="8">
    <source>
        <dbReference type="Pfam" id="PF00999"/>
    </source>
</evidence>
<keyword evidence="6 7" id="KW-0472">Membrane</keyword>
<dbReference type="PANTHER" id="PTHR32468:SF0">
    <property type="entry name" value="K(+)_H(+) ANTIPORTER 1"/>
    <property type="match status" value="1"/>
</dbReference>
<organism evidence="9 10">
    <name type="scientific">Adineta steineri</name>
    <dbReference type="NCBI Taxonomy" id="433720"/>
    <lineage>
        <taxon>Eukaryota</taxon>
        <taxon>Metazoa</taxon>
        <taxon>Spiralia</taxon>
        <taxon>Gnathifera</taxon>
        <taxon>Rotifera</taxon>
        <taxon>Eurotatoria</taxon>
        <taxon>Bdelloidea</taxon>
        <taxon>Adinetida</taxon>
        <taxon>Adinetidae</taxon>
        <taxon>Adineta</taxon>
    </lineage>
</organism>
<dbReference type="Pfam" id="PF00999">
    <property type="entry name" value="Na_H_Exchanger"/>
    <property type="match status" value="1"/>
</dbReference>
<dbReference type="EMBL" id="CAJOAY010009918">
    <property type="protein sequence ID" value="CAF4212969.1"/>
    <property type="molecule type" value="Genomic_DNA"/>
</dbReference>
<dbReference type="Gene3D" id="1.20.1530.20">
    <property type="match status" value="1"/>
</dbReference>
<feature type="transmembrane region" description="Helical" evidence="7">
    <location>
        <begin position="60"/>
        <end position="81"/>
    </location>
</feature>
<dbReference type="GO" id="GO:1902600">
    <property type="term" value="P:proton transmembrane transport"/>
    <property type="evidence" value="ECO:0007669"/>
    <property type="project" value="InterPro"/>
</dbReference>
<protein>
    <recommendedName>
        <fullName evidence="8">Cation/H+ exchanger transmembrane domain-containing protein</fullName>
    </recommendedName>
</protein>
<dbReference type="GO" id="GO:0015297">
    <property type="term" value="F:antiporter activity"/>
    <property type="evidence" value="ECO:0007669"/>
    <property type="project" value="InterPro"/>
</dbReference>
<reference evidence="9" key="1">
    <citation type="submission" date="2021-02" db="EMBL/GenBank/DDBJ databases">
        <authorList>
            <person name="Nowell W R."/>
        </authorList>
    </citation>
    <scope>NUCLEOTIDE SEQUENCE</scope>
</reference>